<dbReference type="EMBL" id="DS113681">
    <property type="protein sequence ID" value="EAX98288.1"/>
    <property type="molecule type" value="Genomic_DNA"/>
</dbReference>
<evidence type="ECO:0000313" key="1">
    <source>
        <dbReference type="EMBL" id="EAX98288.1"/>
    </source>
</evidence>
<protein>
    <submittedName>
        <fullName evidence="1">Uncharacterized protein</fullName>
    </submittedName>
</protein>
<reference evidence="1" key="1">
    <citation type="submission" date="2006-10" db="EMBL/GenBank/DDBJ databases">
        <authorList>
            <person name="Amadeo P."/>
            <person name="Zhao Q."/>
            <person name="Wortman J."/>
            <person name="Fraser-Liggett C."/>
            <person name="Carlton J."/>
        </authorList>
    </citation>
    <scope>NUCLEOTIDE SEQUENCE</scope>
    <source>
        <strain evidence="1">G3</strain>
    </source>
</reference>
<dbReference type="RefSeq" id="XP_001311218.1">
    <property type="nucleotide sequence ID" value="XM_001311217.1"/>
</dbReference>
<accession>A2F9W0</accession>
<evidence type="ECO:0000313" key="2">
    <source>
        <dbReference type="Proteomes" id="UP000001542"/>
    </source>
</evidence>
<sequence length="464" mass="54977">MEEFERSQSIEIPRGQTDFFSKRINQYEENYINMLTGPNDHLDCLHYLFEDIQSSLQKAYKIKAELEAIKFDPKISEEYRIEAIKKNRKEQIDKFNKMPEAITDAVKNNNFYQANYIYEKSMNFAEECGKYDRRINFKFDRRDLNYYYIHAVNMMQTPGQSIFFYTSIAQFLRSITKQENLLKYADSVFPMFKLSLERMFEDPLFTQLKVDTVEEASRQLTVIFEHATKLYPELNPMKERYINDFINNVKNYLGGSIIDKVQTIEKKLGKSGDLSSYVITSYLLNESKIDFSSPIIDEYNISNFISICVHNPNIWHSINKDSPSDRFNQYCARLKELADHKWKENADFSVTFRNQIKSAKKSKFNTIAEISSKKLDYEVVVNEYMDFRPFFKEMSDEALMIKILSKIAKFSYLADASDWENRRNIFYEVAEKFKIRKRALLPALRTLDISFKQQTPEDAKKKKK</sequence>
<gene>
    <name evidence="1" type="ORF">TVAG_018240</name>
</gene>
<dbReference type="AlphaFoldDB" id="A2F9W0"/>
<dbReference type="InParanoid" id="A2F9W0"/>
<proteinExistence type="predicted"/>
<reference evidence="1" key="2">
    <citation type="journal article" date="2007" name="Science">
        <title>Draft genome sequence of the sexually transmitted pathogen Trichomonas vaginalis.</title>
        <authorList>
            <person name="Carlton J.M."/>
            <person name="Hirt R.P."/>
            <person name="Silva J.C."/>
            <person name="Delcher A.L."/>
            <person name="Schatz M."/>
            <person name="Zhao Q."/>
            <person name="Wortman J.R."/>
            <person name="Bidwell S.L."/>
            <person name="Alsmark U.C.M."/>
            <person name="Besteiro S."/>
            <person name="Sicheritz-Ponten T."/>
            <person name="Noel C.J."/>
            <person name="Dacks J.B."/>
            <person name="Foster P.G."/>
            <person name="Simillion C."/>
            <person name="Van de Peer Y."/>
            <person name="Miranda-Saavedra D."/>
            <person name="Barton G.J."/>
            <person name="Westrop G.D."/>
            <person name="Mueller S."/>
            <person name="Dessi D."/>
            <person name="Fiori P.L."/>
            <person name="Ren Q."/>
            <person name="Paulsen I."/>
            <person name="Zhang H."/>
            <person name="Bastida-Corcuera F.D."/>
            <person name="Simoes-Barbosa A."/>
            <person name="Brown M.T."/>
            <person name="Hayes R.D."/>
            <person name="Mukherjee M."/>
            <person name="Okumura C.Y."/>
            <person name="Schneider R."/>
            <person name="Smith A.J."/>
            <person name="Vanacova S."/>
            <person name="Villalvazo M."/>
            <person name="Haas B.J."/>
            <person name="Pertea M."/>
            <person name="Feldblyum T.V."/>
            <person name="Utterback T.R."/>
            <person name="Shu C.L."/>
            <person name="Osoegawa K."/>
            <person name="de Jong P.J."/>
            <person name="Hrdy I."/>
            <person name="Horvathova L."/>
            <person name="Zubacova Z."/>
            <person name="Dolezal P."/>
            <person name="Malik S.B."/>
            <person name="Logsdon J.M. Jr."/>
            <person name="Henze K."/>
            <person name="Gupta A."/>
            <person name="Wang C.C."/>
            <person name="Dunne R.L."/>
            <person name="Upcroft J.A."/>
            <person name="Upcroft P."/>
            <person name="White O."/>
            <person name="Salzberg S.L."/>
            <person name="Tang P."/>
            <person name="Chiu C.-H."/>
            <person name="Lee Y.-S."/>
            <person name="Embley T.M."/>
            <person name="Coombs G.H."/>
            <person name="Mottram J.C."/>
            <person name="Tachezy J."/>
            <person name="Fraser-Liggett C.M."/>
            <person name="Johnson P.J."/>
        </authorList>
    </citation>
    <scope>NUCLEOTIDE SEQUENCE [LARGE SCALE GENOMIC DNA]</scope>
    <source>
        <strain evidence="1">G3</strain>
    </source>
</reference>
<dbReference type="KEGG" id="tva:4756085"/>
<dbReference type="Proteomes" id="UP000001542">
    <property type="component" value="Unassembled WGS sequence"/>
</dbReference>
<name>A2F9W0_TRIV3</name>
<organism evidence="1 2">
    <name type="scientific">Trichomonas vaginalis (strain ATCC PRA-98 / G3)</name>
    <dbReference type="NCBI Taxonomy" id="412133"/>
    <lineage>
        <taxon>Eukaryota</taxon>
        <taxon>Metamonada</taxon>
        <taxon>Parabasalia</taxon>
        <taxon>Trichomonadida</taxon>
        <taxon>Trichomonadidae</taxon>
        <taxon>Trichomonas</taxon>
    </lineage>
</organism>
<dbReference type="VEuPathDB" id="TrichDB:TVAGG3_0506730"/>
<keyword evidence="2" id="KW-1185">Reference proteome</keyword>
<dbReference type="VEuPathDB" id="TrichDB:TVAG_018240"/>